<dbReference type="Gene3D" id="2.170.140.10">
    <property type="entry name" value="Chitin binding domain"/>
    <property type="match status" value="2"/>
</dbReference>
<dbReference type="SMART" id="SM00494">
    <property type="entry name" value="ChtBD2"/>
    <property type="match status" value="2"/>
</dbReference>
<dbReference type="PANTHER" id="PTHR23301">
    <property type="entry name" value="CHITIN BINDING PERITROPHIN-A"/>
    <property type="match status" value="1"/>
</dbReference>
<dbReference type="STRING" id="7217.B3LZ94"/>
<evidence type="ECO:0000313" key="8">
    <source>
        <dbReference type="EMBL" id="EDV43021.1"/>
    </source>
</evidence>
<dbReference type="PROSITE" id="PS50940">
    <property type="entry name" value="CHIT_BIND_II"/>
    <property type="match status" value="2"/>
</dbReference>
<organism evidence="8 9">
    <name type="scientific">Drosophila ananassae</name>
    <name type="common">Fruit fly</name>
    <dbReference type="NCBI Taxonomy" id="7217"/>
    <lineage>
        <taxon>Eukaryota</taxon>
        <taxon>Metazoa</taxon>
        <taxon>Ecdysozoa</taxon>
        <taxon>Arthropoda</taxon>
        <taxon>Hexapoda</taxon>
        <taxon>Insecta</taxon>
        <taxon>Pterygota</taxon>
        <taxon>Neoptera</taxon>
        <taxon>Endopterygota</taxon>
        <taxon>Diptera</taxon>
        <taxon>Brachycera</taxon>
        <taxon>Muscomorpha</taxon>
        <taxon>Ephydroidea</taxon>
        <taxon>Drosophilidae</taxon>
        <taxon>Drosophila</taxon>
        <taxon>Sophophora</taxon>
    </lineage>
</organism>
<evidence type="ECO:0000256" key="6">
    <source>
        <dbReference type="SAM" id="SignalP"/>
    </source>
</evidence>
<keyword evidence="5" id="KW-0325">Glycoprotein</keyword>
<dbReference type="EMBL" id="CH902617">
    <property type="protein sequence ID" value="EDV43021.1"/>
    <property type="molecule type" value="Genomic_DNA"/>
</dbReference>
<dbReference type="InterPro" id="IPR002557">
    <property type="entry name" value="Chitin-bd_dom"/>
</dbReference>
<dbReference type="GO" id="GO:0005576">
    <property type="term" value="C:extracellular region"/>
    <property type="evidence" value="ECO:0007669"/>
    <property type="project" value="InterPro"/>
</dbReference>
<dbReference type="Proteomes" id="UP000007801">
    <property type="component" value="Unassembled WGS sequence"/>
</dbReference>
<feature type="signal peptide" evidence="6">
    <location>
        <begin position="1"/>
        <end position="23"/>
    </location>
</feature>
<dbReference type="InterPro" id="IPR051940">
    <property type="entry name" value="Chitin_bind-dev_reg"/>
</dbReference>
<dbReference type="GO" id="GO:0008061">
    <property type="term" value="F:chitin binding"/>
    <property type="evidence" value="ECO:0007669"/>
    <property type="project" value="UniProtKB-KW"/>
</dbReference>
<keyword evidence="9" id="KW-1185">Reference proteome</keyword>
<dbReference type="GeneID" id="6502630"/>
<keyword evidence="1" id="KW-0147">Chitin-binding</keyword>
<dbReference type="InterPro" id="IPR036508">
    <property type="entry name" value="Chitin-bd_dom_sf"/>
</dbReference>
<feature type="domain" description="Chitin-binding type-2" evidence="7">
    <location>
        <begin position="160"/>
        <end position="216"/>
    </location>
</feature>
<keyword evidence="3" id="KW-0677">Repeat</keyword>
<evidence type="ECO:0000256" key="2">
    <source>
        <dbReference type="ARBA" id="ARBA00022729"/>
    </source>
</evidence>
<reference evidence="8 9" key="1">
    <citation type="journal article" date="2007" name="Nature">
        <title>Evolution of genes and genomes on the Drosophila phylogeny.</title>
        <authorList>
            <consortium name="Drosophila 12 Genomes Consortium"/>
            <person name="Clark A.G."/>
            <person name="Eisen M.B."/>
            <person name="Smith D.R."/>
            <person name="Bergman C.M."/>
            <person name="Oliver B."/>
            <person name="Markow T.A."/>
            <person name="Kaufman T.C."/>
            <person name="Kellis M."/>
            <person name="Gelbart W."/>
            <person name="Iyer V.N."/>
            <person name="Pollard D.A."/>
            <person name="Sackton T.B."/>
            <person name="Larracuente A.M."/>
            <person name="Singh N.D."/>
            <person name="Abad J.P."/>
            <person name="Abt D.N."/>
            <person name="Adryan B."/>
            <person name="Aguade M."/>
            <person name="Akashi H."/>
            <person name="Anderson W.W."/>
            <person name="Aquadro C.F."/>
            <person name="Ardell D.H."/>
            <person name="Arguello R."/>
            <person name="Artieri C.G."/>
            <person name="Barbash D.A."/>
            <person name="Barker D."/>
            <person name="Barsanti P."/>
            <person name="Batterham P."/>
            <person name="Batzoglou S."/>
            <person name="Begun D."/>
            <person name="Bhutkar A."/>
            <person name="Blanco E."/>
            <person name="Bosak S.A."/>
            <person name="Bradley R.K."/>
            <person name="Brand A.D."/>
            <person name="Brent M.R."/>
            <person name="Brooks A.N."/>
            <person name="Brown R.H."/>
            <person name="Butlin R.K."/>
            <person name="Caggese C."/>
            <person name="Calvi B.R."/>
            <person name="Bernardo de Carvalho A."/>
            <person name="Caspi A."/>
            <person name="Castrezana S."/>
            <person name="Celniker S.E."/>
            <person name="Chang J.L."/>
            <person name="Chapple C."/>
            <person name="Chatterji S."/>
            <person name="Chinwalla A."/>
            <person name="Civetta A."/>
            <person name="Clifton S.W."/>
            <person name="Comeron J.M."/>
            <person name="Costello J.C."/>
            <person name="Coyne J.A."/>
            <person name="Daub J."/>
            <person name="David R.G."/>
            <person name="Delcher A.L."/>
            <person name="Delehaunty K."/>
            <person name="Do C.B."/>
            <person name="Ebling H."/>
            <person name="Edwards K."/>
            <person name="Eickbush T."/>
            <person name="Evans J.D."/>
            <person name="Filipski A."/>
            <person name="Findeiss S."/>
            <person name="Freyhult E."/>
            <person name="Fulton L."/>
            <person name="Fulton R."/>
            <person name="Garcia A.C."/>
            <person name="Gardiner A."/>
            <person name="Garfield D.A."/>
            <person name="Garvin B.E."/>
            <person name="Gibson G."/>
            <person name="Gilbert D."/>
            <person name="Gnerre S."/>
            <person name="Godfrey J."/>
            <person name="Good R."/>
            <person name="Gotea V."/>
            <person name="Gravely B."/>
            <person name="Greenberg A.J."/>
            <person name="Griffiths-Jones S."/>
            <person name="Gross S."/>
            <person name="Guigo R."/>
            <person name="Gustafson E.A."/>
            <person name="Haerty W."/>
            <person name="Hahn M.W."/>
            <person name="Halligan D.L."/>
            <person name="Halpern A.L."/>
            <person name="Halter G.M."/>
            <person name="Han M.V."/>
            <person name="Heger A."/>
            <person name="Hillier L."/>
            <person name="Hinrichs A.S."/>
            <person name="Holmes I."/>
            <person name="Hoskins R.A."/>
            <person name="Hubisz M.J."/>
            <person name="Hultmark D."/>
            <person name="Huntley M.A."/>
            <person name="Jaffe D.B."/>
            <person name="Jagadeeshan S."/>
            <person name="Jeck W.R."/>
            <person name="Johnson J."/>
            <person name="Jones C.D."/>
            <person name="Jordan W.C."/>
            <person name="Karpen G.H."/>
            <person name="Kataoka E."/>
            <person name="Keightley P.D."/>
            <person name="Kheradpour P."/>
            <person name="Kirkness E.F."/>
            <person name="Koerich L.B."/>
            <person name="Kristiansen K."/>
            <person name="Kudrna D."/>
            <person name="Kulathinal R.J."/>
            <person name="Kumar S."/>
            <person name="Kwok R."/>
            <person name="Lander E."/>
            <person name="Langley C.H."/>
            <person name="Lapoint R."/>
            <person name="Lazzaro B.P."/>
            <person name="Lee S.J."/>
            <person name="Levesque L."/>
            <person name="Li R."/>
            <person name="Lin C.F."/>
            <person name="Lin M.F."/>
            <person name="Lindblad-Toh K."/>
            <person name="Llopart A."/>
            <person name="Long M."/>
            <person name="Low L."/>
            <person name="Lozovsky E."/>
            <person name="Lu J."/>
            <person name="Luo M."/>
            <person name="Machado C.A."/>
            <person name="Makalowski W."/>
            <person name="Marzo M."/>
            <person name="Matsuda M."/>
            <person name="Matzkin L."/>
            <person name="McAllister B."/>
            <person name="McBride C.S."/>
            <person name="McKernan B."/>
            <person name="McKernan K."/>
            <person name="Mendez-Lago M."/>
            <person name="Minx P."/>
            <person name="Mollenhauer M.U."/>
            <person name="Montooth K."/>
            <person name="Mount S.M."/>
            <person name="Mu X."/>
            <person name="Myers E."/>
            <person name="Negre B."/>
            <person name="Newfeld S."/>
            <person name="Nielsen R."/>
            <person name="Noor M.A."/>
            <person name="O'Grady P."/>
            <person name="Pachter L."/>
            <person name="Papaceit M."/>
            <person name="Parisi M.J."/>
            <person name="Parisi M."/>
            <person name="Parts L."/>
            <person name="Pedersen J.S."/>
            <person name="Pesole G."/>
            <person name="Phillippy A.M."/>
            <person name="Ponting C.P."/>
            <person name="Pop M."/>
            <person name="Porcelli D."/>
            <person name="Powell J.R."/>
            <person name="Prohaska S."/>
            <person name="Pruitt K."/>
            <person name="Puig M."/>
            <person name="Quesneville H."/>
            <person name="Ram K.R."/>
            <person name="Rand D."/>
            <person name="Rasmussen M.D."/>
            <person name="Reed L.K."/>
            <person name="Reenan R."/>
            <person name="Reily A."/>
            <person name="Remington K.A."/>
            <person name="Rieger T.T."/>
            <person name="Ritchie M.G."/>
            <person name="Robin C."/>
            <person name="Rogers Y.H."/>
            <person name="Rohde C."/>
            <person name="Rozas J."/>
            <person name="Rubenfield M.J."/>
            <person name="Ruiz A."/>
            <person name="Russo S."/>
            <person name="Salzberg S.L."/>
            <person name="Sanchez-Gracia A."/>
            <person name="Saranga D.J."/>
            <person name="Sato H."/>
            <person name="Schaeffer S.W."/>
            <person name="Schatz M.C."/>
            <person name="Schlenke T."/>
            <person name="Schwartz R."/>
            <person name="Segarra C."/>
            <person name="Singh R.S."/>
            <person name="Sirot L."/>
            <person name="Sirota M."/>
            <person name="Sisneros N.B."/>
            <person name="Smith C.D."/>
            <person name="Smith T.F."/>
            <person name="Spieth J."/>
            <person name="Stage D.E."/>
            <person name="Stark A."/>
            <person name="Stephan W."/>
            <person name="Strausberg R.L."/>
            <person name="Strempel S."/>
            <person name="Sturgill D."/>
            <person name="Sutton G."/>
            <person name="Sutton G.G."/>
            <person name="Tao W."/>
            <person name="Teichmann S."/>
            <person name="Tobari Y.N."/>
            <person name="Tomimura Y."/>
            <person name="Tsolas J.M."/>
            <person name="Valente V.L."/>
            <person name="Venter E."/>
            <person name="Venter J.C."/>
            <person name="Vicario S."/>
            <person name="Vieira F.G."/>
            <person name="Vilella A.J."/>
            <person name="Villasante A."/>
            <person name="Walenz B."/>
            <person name="Wang J."/>
            <person name="Wasserman M."/>
            <person name="Watts T."/>
            <person name="Wilson D."/>
            <person name="Wilson R.K."/>
            <person name="Wing R.A."/>
            <person name="Wolfner M.F."/>
            <person name="Wong A."/>
            <person name="Wong G.K."/>
            <person name="Wu C.I."/>
            <person name="Wu G."/>
            <person name="Yamamoto D."/>
            <person name="Yang H.P."/>
            <person name="Yang S.P."/>
            <person name="Yorke J.A."/>
            <person name="Yoshida K."/>
            <person name="Zdobnov E."/>
            <person name="Zhang P."/>
            <person name="Zhang Y."/>
            <person name="Zimin A.V."/>
            <person name="Baldwin J."/>
            <person name="Abdouelleil A."/>
            <person name="Abdulkadir J."/>
            <person name="Abebe A."/>
            <person name="Abera B."/>
            <person name="Abreu J."/>
            <person name="Acer S.C."/>
            <person name="Aftuck L."/>
            <person name="Alexander A."/>
            <person name="An P."/>
            <person name="Anderson E."/>
            <person name="Anderson S."/>
            <person name="Arachi H."/>
            <person name="Azer M."/>
            <person name="Bachantsang P."/>
            <person name="Barry A."/>
            <person name="Bayul T."/>
            <person name="Berlin A."/>
            <person name="Bessette D."/>
            <person name="Bloom T."/>
            <person name="Blye J."/>
            <person name="Boguslavskiy L."/>
            <person name="Bonnet C."/>
            <person name="Boukhgalter B."/>
            <person name="Bourzgui I."/>
            <person name="Brown A."/>
            <person name="Cahill P."/>
            <person name="Channer S."/>
            <person name="Cheshatsang Y."/>
            <person name="Chuda L."/>
            <person name="Citroen M."/>
            <person name="Collymore A."/>
            <person name="Cooke P."/>
            <person name="Costello M."/>
            <person name="D'Aco K."/>
            <person name="Daza R."/>
            <person name="De Haan G."/>
            <person name="DeGray S."/>
            <person name="DeMaso C."/>
            <person name="Dhargay N."/>
            <person name="Dooley K."/>
            <person name="Dooley E."/>
            <person name="Doricent M."/>
            <person name="Dorje P."/>
            <person name="Dorjee K."/>
            <person name="Dupes A."/>
            <person name="Elong R."/>
            <person name="Falk J."/>
            <person name="Farina A."/>
            <person name="Faro S."/>
            <person name="Ferguson D."/>
            <person name="Fisher S."/>
            <person name="Foley C.D."/>
            <person name="Franke A."/>
            <person name="Friedrich D."/>
            <person name="Gadbois L."/>
            <person name="Gearin G."/>
            <person name="Gearin C.R."/>
            <person name="Giannoukos G."/>
            <person name="Goode T."/>
            <person name="Graham J."/>
            <person name="Grandbois E."/>
            <person name="Grewal S."/>
            <person name="Gyaltsen K."/>
            <person name="Hafez N."/>
            <person name="Hagos B."/>
            <person name="Hall J."/>
            <person name="Henson C."/>
            <person name="Hollinger A."/>
            <person name="Honan T."/>
            <person name="Huard M.D."/>
            <person name="Hughes L."/>
            <person name="Hurhula B."/>
            <person name="Husby M.E."/>
            <person name="Kamat A."/>
            <person name="Kanga B."/>
            <person name="Kashin S."/>
            <person name="Khazanovich D."/>
            <person name="Kisner P."/>
            <person name="Lance K."/>
            <person name="Lara M."/>
            <person name="Lee W."/>
            <person name="Lennon N."/>
            <person name="Letendre F."/>
            <person name="LeVine R."/>
            <person name="Lipovsky A."/>
            <person name="Liu X."/>
            <person name="Liu J."/>
            <person name="Liu S."/>
            <person name="Lokyitsang T."/>
            <person name="Lokyitsang Y."/>
            <person name="Lubonja R."/>
            <person name="Lui A."/>
            <person name="MacDonald P."/>
            <person name="Magnisalis V."/>
            <person name="Maru K."/>
            <person name="Matthews C."/>
            <person name="McCusker W."/>
            <person name="McDonough S."/>
            <person name="Mehta T."/>
            <person name="Meldrim J."/>
            <person name="Meneus L."/>
            <person name="Mihai O."/>
            <person name="Mihalev A."/>
            <person name="Mihova T."/>
            <person name="Mittelman R."/>
            <person name="Mlenga V."/>
            <person name="Montmayeur A."/>
            <person name="Mulrain L."/>
            <person name="Navidi A."/>
            <person name="Naylor J."/>
            <person name="Negash T."/>
            <person name="Nguyen T."/>
            <person name="Nguyen N."/>
            <person name="Nicol R."/>
            <person name="Norbu C."/>
            <person name="Norbu N."/>
            <person name="Novod N."/>
            <person name="O'Neill B."/>
            <person name="Osman S."/>
            <person name="Markiewicz E."/>
            <person name="Oyono O.L."/>
            <person name="Patti C."/>
            <person name="Phunkhang P."/>
            <person name="Pierre F."/>
            <person name="Priest M."/>
            <person name="Raghuraman S."/>
            <person name="Rege F."/>
            <person name="Reyes R."/>
            <person name="Rise C."/>
            <person name="Rogov P."/>
            <person name="Ross K."/>
            <person name="Ryan E."/>
            <person name="Settipalli S."/>
            <person name="Shea T."/>
            <person name="Sherpa N."/>
            <person name="Shi L."/>
            <person name="Shih D."/>
            <person name="Sparrow T."/>
            <person name="Spaulding J."/>
            <person name="Stalker J."/>
            <person name="Stange-Thomann N."/>
            <person name="Stavropoulos S."/>
            <person name="Stone C."/>
            <person name="Strader C."/>
            <person name="Tesfaye S."/>
            <person name="Thomson T."/>
            <person name="Thoulutsang Y."/>
            <person name="Thoulutsang D."/>
            <person name="Topham K."/>
            <person name="Topping I."/>
            <person name="Tsamla T."/>
            <person name="Vassiliev H."/>
            <person name="Vo A."/>
            <person name="Wangchuk T."/>
            <person name="Wangdi T."/>
            <person name="Weiand M."/>
            <person name="Wilkinson J."/>
            <person name="Wilson A."/>
            <person name="Yadav S."/>
            <person name="Young G."/>
            <person name="Yu Q."/>
            <person name="Zembek L."/>
            <person name="Zhong D."/>
            <person name="Zimmer A."/>
            <person name="Zwirko Z."/>
            <person name="Jaffe D.B."/>
            <person name="Alvarez P."/>
            <person name="Brockman W."/>
            <person name="Butler J."/>
            <person name="Chin C."/>
            <person name="Gnerre S."/>
            <person name="Grabherr M."/>
            <person name="Kleber M."/>
            <person name="Mauceli E."/>
            <person name="MacCallum I."/>
        </authorList>
    </citation>
    <scope>NUCLEOTIDE SEQUENCE [LARGE SCALE GENOMIC DNA]</scope>
    <source>
        <strain evidence="9">Tucson 14024-0371.13</strain>
    </source>
</reference>
<protein>
    <recommendedName>
        <fullName evidence="7">Chitin-binding type-2 domain-containing protein</fullName>
    </recommendedName>
</protein>
<evidence type="ECO:0000313" key="9">
    <source>
        <dbReference type="Proteomes" id="UP000007801"/>
    </source>
</evidence>
<dbReference type="KEGG" id="dan:6502630"/>
<feature type="domain" description="Chitin-binding type-2" evidence="7">
    <location>
        <begin position="26"/>
        <end position="85"/>
    </location>
</feature>
<dbReference type="PANTHER" id="PTHR23301:SF0">
    <property type="entry name" value="CHITIN-BINDING TYPE-2 DOMAIN-CONTAINING PROTEIN-RELATED"/>
    <property type="match status" value="1"/>
</dbReference>
<evidence type="ECO:0000259" key="7">
    <source>
        <dbReference type="PROSITE" id="PS50940"/>
    </source>
</evidence>
<dbReference type="PhylomeDB" id="B3LZ94"/>
<evidence type="ECO:0000256" key="3">
    <source>
        <dbReference type="ARBA" id="ARBA00022737"/>
    </source>
</evidence>
<evidence type="ECO:0000256" key="4">
    <source>
        <dbReference type="ARBA" id="ARBA00023157"/>
    </source>
</evidence>
<accession>B3LZ94</accession>
<dbReference type="SMR" id="B3LZ94"/>
<dbReference type="HOGENOM" id="CLU_1403849_0_0_1"/>
<dbReference type="Pfam" id="PF01607">
    <property type="entry name" value="CBM_14"/>
    <property type="match status" value="2"/>
</dbReference>
<proteinExistence type="predicted"/>
<dbReference type="SUPFAM" id="SSF57625">
    <property type="entry name" value="Invertebrate chitin-binding proteins"/>
    <property type="match status" value="2"/>
</dbReference>
<sequence length="232" mass="26132">MDTTLRWLAIILLTYFMGQCTLSVEFKECVSAPKIGAYLASANNCSKYIYCAGPGSFEAECLAGHFYDEQLERCVDQQLVKRCQSKEPGIKIFTTTTKSPVSKPTSAVKTTQPLAITLRNLSNAGPCYPYMVCYEGAGIPRACTPAQLVSCNRRQSPDIITNCTTGVYGFMPHPRNCAYFYFCSNGYKLIHRCPFNYTWNNERRSCVQEFQKKCYSQGLRLQKKLATKSNTK</sequence>
<gene>
    <name evidence="8" type="primary">Dana\GF19890</name>
    <name evidence="8" type="synonym">dana_GLEANR_22297</name>
    <name evidence="8" type="ORF">GF19890</name>
</gene>
<dbReference type="InParanoid" id="B3LZ94"/>
<feature type="chain" id="PRO_5002789342" description="Chitin-binding type-2 domain-containing protein" evidence="6">
    <location>
        <begin position="24"/>
        <end position="232"/>
    </location>
</feature>
<keyword evidence="2 6" id="KW-0732">Signal</keyword>
<evidence type="ECO:0000256" key="1">
    <source>
        <dbReference type="ARBA" id="ARBA00022669"/>
    </source>
</evidence>
<dbReference type="OMA" id="YFYYCSS"/>
<name>B3LZ94_DROAN</name>
<dbReference type="OrthoDB" id="6020543at2759"/>
<keyword evidence="4" id="KW-1015">Disulfide bond</keyword>
<dbReference type="AlphaFoldDB" id="B3LZ94"/>
<evidence type="ECO:0000256" key="5">
    <source>
        <dbReference type="ARBA" id="ARBA00023180"/>
    </source>
</evidence>